<dbReference type="EC" id="2.4.1.212" evidence="2"/>
<evidence type="ECO:0000259" key="1">
    <source>
        <dbReference type="Pfam" id="PF00535"/>
    </source>
</evidence>
<accession>A0A379E5D4</accession>
<dbReference type="GO" id="GO:0050501">
    <property type="term" value="F:hyaluronan synthase activity"/>
    <property type="evidence" value="ECO:0007669"/>
    <property type="project" value="UniProtKB-EC"/>
</dbReference>
<dbReference type="Gene3D" id="3.90.550.10">
    <property type="entry name" value="Spore Coat Polysaccharide Biosynthesis Protein SpsA, Chain A"/>
    <property type="match status" value="1"/>
</dbReference>
<evidence type="ECO:0000313" key="2">
    <source>
        <dbReference type="EMBL" id="SUB87514.1"/>
    </source>
</evidence>
<evidence type="ECO:0000313" key="3">
    <source>
        <dbReference type="Proteomes" id="UP000255469"/>
    </source>
</evidence>
<feature type="domain" description="Glycosyltransferase 2-like" evidence="1">
    <location>
        <begin position="5"/>
        <end position="158"/>
    </location>
</feature>
<dbReference type="AlphaFoldDB" id="A0A379E5D4"/>
<dbReference type="Proteomes" id="UP000255469">
    <property type="component" value="Unassembled WGS sequence"/>
</dbReference>
<dbReference type="EMBL" id="UGTM01000001">
    <property type="protein sequence ID" value="SUB87514.1"/>
    <property type="molecule type" value="Genomic_DNA"/>
</dbReference>
<keyword evidence="2" id="KW-0328">Glycosyltransferase</keyword>
<name>A0A379E5D4_9BACT</name>
<dbReference type="InterPro" id="IPR001173">
    <property type="entry name" value="Glyco_trans_2-like"/>
</dbReference>
<dbReference type="PANTHER" id="PTHR22916">
    <property type="entry name" value="GLYCOSYLTRANSFERASE"/>
    <property type="match status" value="1"/>
</dbReference>
<proteinExistence type="predicted"/>
<gene>
    <name evidence="2" type="primary">hyaD</name>
    <name evidence="2" type="ORF">NCTC13067_01183</name>
</gene>
<dbReference type="PANTHER" id="PTHR22916:SF3">
    <property type="entry name" value="UDP-GLCNAC:BETAGAL BETA-1,3-N-ACETYLGLUCOSAMINYLTRANSFERASE-LIKE PROTEIN 1"/>
    <property type="match status" value="1"/>
</dbReference>
<protein>
    <submittedName>
        <fullName evidence="2">Hyaluronan synthase</fullName>
        <ecNumber evidence="2">2.4.1.212</ecNumber>
    </submittedName>
</protein>
<dbReference type="InterPro" id="IPR029044">
    <property type="entry name" value="Nucleotide-diphossugar_trans"/>
</dbReference>
<dbReference type="Pfam" id="PF00535">
    <property type="entry name" value="Glycos_transf_2"/>
    <property type="match status" value="1"/>
</dbReference>
<sequence length="330" mass="38466">MPKISVLVAVYNTAEYLPQCLDSLLNQTLKDVEVVCVDDASTDDSLDILHQYAARDTRLRVIALDENRGQAHARNIGLSCATGDYIGFVDSDDWLGPDALERVCEAFCQTEVDCVLFRLFCVYADGHQEEYSMPHFNMMNGEEAFRQSLTWGIHGCYVVRSTLHKAHPYDESQRVYSDDNTTRIHYYYSRKVALCDGVYYYRQQAVSVTHQASVHRFDFLLANESMRRQLVDIGASDDDLHCYETVRWLNLVGVYLFYYLHRRELSAADRRKGRKIMRHVWQTVNLKQVQPSLKRKFGYMPLRCSWLLFRLQEELYFLLRGFAGRNKETV</sequence>
<dbReference type="CDD" id="cd00761">
    <property type="entry name" value="Glyco_tranf_GTA_type"/>
    <property type="match status" value="1"/>
</dbReference>
<keyword evidence="2" id="KW-0808">Transferase</keyword>
<dbReference type="RefSeq" id="WP_025068326.1">
    <property type="nucleotide sequence ID" value="NZ_UGTM01000001.1"/>
</dbReference>
<organism evidence="2 3">
    <name type="scientific">Prevotella denticola</name>
    <dbReference type="NCBI Taxonomy" id="28129"/>
    <lineage>
        <taxon>Bacteria</taxon>
        <taxon>Pseudomonadati</taxon>
        <taxon>Bacteroidota</taxon>
        <taxon>Bacteroidia</taxon>
        <taxon>Bacteroidales</taxon>
        <taxon>Prevotellaceae</taxon>
        <taxon>Prevotella</taxon>
    </lineage>
</organism>
<reference evidence="2 3" key="1">
    <citation type="submission" date="2018-06" db="EMBL/GenBank/DDBJ databases">
        <authorList>
            <consortium name="Pathogen Informatics"/>
            <person name="Doyle S."/>
        </authorList>
    </citation>
    <scope>NUCLEOTIDE SEQUENCE [LARGE SCALE GENOMIC DNA]</scope>
    <source>
        <strain evidence="2 3">NCTC13067</strain>
    </source>
</reference>
<dbReference type="SUPFAM" id="SSF53448">
    <property type="entry name" value="Nucleotide-diphospho-sugar transferases"/>
    <property type="match status" value="1"/>
</dbReference>